<evidence type="ECO:0000313" key="1">
    <source>
        <dbReference type="EMBL" id="CAG8790912.1"/>
    </source>
</evidence>
<proteinExistence type="predicted"/>
<organism evidence="1 2">
    <name type="scientific">Cetraspora pellucida</name>
    <dbReference type="NCBI Taxonomy" id="1433469"/>
    <lineage>
        <taxon>Eukaryota</taxon>
        <taxon>Fungi</taxon>
        <taxon>Fungi incertae sedis</taxon>
        <taxon>Mucoromycota</taxon>
        <taxon>Glomeromycotina</taxon>
        <taxon>Glomeromycetes</taxon>
        <taxon>Diversisporales</taxon>
        <taxon>Gigasporaceae</taxon>
        <taxon>Cetraspora</taxon>
    </lineage>
</organism>
<sequence>MLSKNTKPVSQHILDANPASKNETLHEKTNQLAHIRYVTNKYYKLNSYLIQEESQASSFTESQTQS</sequence>
<reference evidence="1" key="1">
    <citation type="submission" date="2021-06" db="EMBL/GenBank/DDBJ databases">
        <authorList>
            <person name="Kallberg Y."/>
            <person name="Tangrot J."/>
            <person name="Rosling A."/>
        </authorList>
    </citation>
    <scope>NUCLEOTIDE SEQUENCE</scope>
    <source>
        <strain evidence="1">28 12/20/2015</strain>
    </source>
</reference>
<accession>A0ACA9RFV1</accession>
<name>A0ACA9RFV1_9GLOM</name>
<protein>
    <submittedName>
        <fullName evidence="1">12718_t:CDS:1</fullName>
    </submittedName>
</protein>
<comment type="caution">
    <text evidence="1">The sequence shown here is derived from an EMBL/GenBank/DDBJ whole genome shotgun (WGS) entry which is preliminary data.</text>
</comment>
<gene>
    <name evidence="1" type="ORF">SPELUC_LOCUS17222</name>
</gene>
<dbReference type="EMBL" id="CAJVPW010069010">
    <property type="protein sequence ID" value="CAG8790912.1"/>
    <property type="molecule type" value="Genomic_DNA"/>
</dbReference>
<evidence type="ECO:0000313" key="2">
    <source>
        <dbReference type="Proteomes" id="UP000789366"/>
    </source>
</evidence>
<dbReference type="Proteomes" id="UP000789366">
    <property type="component" value="Unassembled WGS sequence"/>
</dbReference>
<keyword evidence="2" id="KW-1185">Reference proteome</keyword>
<feature type="non-terminal residue" evidence="1">
    <location>
        <position position="66"/>
    </location>
</feature>